<feature type="region of interest" description="Disordered" evidence="1">
    <location>
        <begin position="1"/>
        <end position="25"/>
    </location>
</feature>
<evidence type="ECO:0000313" key="2">
    <source>
        <dbReference type="EMBL" id="PSR93745.1"/>
    </source>
</evidence>
<gene>
    <name evidence="2" type="ORF">PHLCEN_2v4640</name>
</gene>
<name>A0A2R6PMU8_9APHY</name>
<protein>
    <submittedName>
        <fullName evidence="2">Uncharacterized protein</fullName>
    </submittedName>
</protein>
<proteinExistence type="predicted"/>
<comment type="caution">
    <text evidence="2">The sequence shown here is derived from an EMBL/GenBank/DDBJ whole genome shotgun (WGS) entry which is preliminary data.</text>
</comment>
<dbReference type="STRING" id="98765.A0A2R6PMU8"/>
<evidence type="ECO:0000256" key="1">
    <source>
        <dbReference type="SAM" id="MobiDB-lite"/>
    </source>
</evidence>
<dbReference type="EMBL" id="MLYV02000468">
    <property type="protein sequence ID" value="PSR93745.1"/>
    <property type="molecule type" value="Genomic_DNA"/>
</dbReference>
<organism evidence="2 3">
    <name type="scientific">Hermanssonia centrifuga</name>
    <dbReference type="NCBI Taxonomy" id="98765"/>
    <lineage>
        <taxon>Eukaryota</taxon>
        <taxon>Fungi</taxon>
        <taxon>Dikarya</taxon>
        <taxon>Basidiomycota</taxon>
        <taxon>Agaricomycotina</taxon>
        <taxon>Agaricomycetes</taxon>
        <taxon>Polyporales</taxon>
        <taxon>Meruliaceae</taxon>
        <taxon>Hermanssonia</taxon>
    </lineage>
</organism>
<reference evidence="2 3" key="1">
    <citation type="submission" date="2018-02" db="EMBL/GenBank/DDBJ databases">
        <title>Genome sequence of the basidiomycete white-rot fungus Phlebia centrifuga.</title>
        <authorList>
            <person name="Granchi Z."/>
            <person name="Peng M."/>
            <person name="de Vries R.P."/>
            <person name="Hilden K."/>
            <person name="Makela M.R."/>
            <person name="Grigoriev I."/>
            <person name="Riley R."/>
        </authorList>
    </citation>
    <scope>NUCLEOTIDE SEQUENCE [LARGE SCALE GENOMIC DNA]</scope>
    <source>
        <strain evidence="2 3">FBCC195</strain>
    </source>
</reference>
<evidence type="ECO:0000313" key="3">
    <source>
        <dbReference type="Proteomes" id="UP000186601"/>
    </source>
</evidence>
<keyword evidence="3" id="KW-1185">Reference proteome</keyword>
<sequence>MSEPKDIDMNASGLSTPNNILPGGSGPSVNDGVVAQAMSSDPPVSYLPSEHNASNPMTDLVDAIDGMYRILDLMSEQGSGGLIDKIIIAQESFGRFVNDTCPGAYQSMTQVKFDALDALSIKPLGIYGSKEEIARYLRDVGAVSEAIALSLLGNKVDASRSMSSGQRILRSGLYLLRDAAQDLVYAIYWPEDSTWDDDAVSSVQRNRVTFMRYLTKITDQVVALISEKHANSIVWAEESQDASMDVDTDDESDRLFTFQVAKTHEQEENVQCRTGFKIHDMKINNPLTADDPSIDPATLAPRLVQGEGAIGFMNSTYIPAHEALRQINEIQAPFALRQFIERASFRLSDSLSESAFDILLKYDLGRRVPAAFETLKGHRRSVNQASQVAWKNKEGEINKELNAGNPLLVAALSKEMADVIVRNFSPLSHDRLLDSKCREADQSQCSELLSNLCGIYPPLGTWRHESISDSKLQSISKKTFTNLKEKLLAMQDAFDSQPDLSEADQRGLVDSIMADNTTRTREGRPQAGIVSRLVGAVKYSLAPSPVFGSQDHQDIQRERVSNVQFLCNLPSLLDKYPILSDIAGDAVNIAHEHFSAQIKTLANKTAQRLEDLRRSEFMKSLELQLEHDKKISLDTSRATFLNNIGDSLVREKHS</sequence>
<accession>A0A2R6PMU8</accession>
<dbReference type="Proteomes" id="UP000186601">
    <property type="component" value="Unassembled WGS sequence"/>
</dbReference>
<dbReference type="AlphaFoldDB" id="A0A2R6PMU8"/>
<dbReference type="OrthoDB" id="2803889at2759"/>